<dbReference type="AlphaFoldDB" id="A0A2K1IA77"/>
<keyword evidence="4" id="KW-0507">mRNA processing</keyword>
<evidence type="ECO:0000256" key="2">
    <source>
        <dbReference type="ARBA" id="ARBA00008778"/>
    </source>
</evidence>
<dbReference type="EnsemblPlants" id="Pp3c27_1630V3.2">
    <property type="protein sequence ID" value="Pp3c27_1630V3.2"/>
    <property type="gene ID" value="Pp3c27_1630"/>
</dbReference>
<dbReference type="GeneID" id="112278424"/>
<dbReference type="CDD" id="cd09804">
    <property type="entry name" value="Dcp1"/>
    <property type="match status" value="1"/>
</dbReference>
<dbReference type="RefSeq" id="XP_024367671.1">
    <property type="nucleotide sequence ID" value="XM_024511903.2"/>
</dbReference>
<dbReference type="Gramene" id="Pp3c27_1630V3.1">
    <property type="protein sequence ID" value="Pp3c27_1630V3.1"/>
    <property type="gene ID" value="Pp3c27_1630"/>
</dbReference>
<name>A0A2K1IA77_PHYPA</name>
<dbReference type="FunFam" id="2.30.29.30:FF:000159">
    <property type="entry name" value="mRNA-decapping enzyme-like protein"/>
    <property type="match status" value="1"/>
</dbReference>
<evidence type="ECO:0000256" key="3">
    <source>
        <dbReference type="ARBA" id="ARBA00022490"/>
    </source>
</evidence>
<dbReference type="GO" id="GO:0000932">
    <property type="term" value="C:P-body"/>
    <property type="evidence" value="ECO:0000318"/>
    <property type="project" value="GO_Central"/>
</dbReference>
<protein>
    <recommendedName>
        <fullName evidence="9">mRNA-decapping enzyme-like protein</fullName>
    </recommendedName>
</protein>
<evidence type="ECO:0008006" key="9">
    <source>
        <dbReference type="Google" id="ProtNLM"/>
    </source>
</evidence>
<dbReference type="PANTHER" id="PTHR16290">
    <property type="entry name" value="TRANSCRIPTION FACTOR SMIF DECAPPING ENZYME DCP1"/>
    <property type="match status" value="1"/>
</dbReference>
<dbReference type="EMBL" id="ABEU02000027">
    <property type="protein sequence ID" value="PNR26183.1"/>
    <property type="molecule type" value="Genomic_DNA"/>
</dbReference>
<reference evidence="7" key="3">
    <citation type="submission" date="2020-12" db="UniProtKB">
        <authorList>
            <consortium name="EnsemblPlants"/>
        </authorList>
    </citation>
    <scope>IDENTIFICATION</scope>
</reference>
<dbReference type="OMA" id="NQESTWE"/>
<dbReference type="STRING" id="3218.A0A2K1IA77"/>
<gene>
    <name evidence="7" type="primary">LOC112278424</name>
    <name evidence="6" type="ORF">PHYPA_030757</name>
</gene>
<evidence type="ECO:0000256" key="4">
    <source>
        <dbReference type="ARBA" id="ARBA00022664"/>
    </source>
</evidence>
<keyword evidence="3" id="KW-0963">Cytoplasm</keyword>
<feature type="compositionally biased region" description="Pro residues" evidence="5">
    <location>
        <begin position="305"/>
        <end position="315"/>
    </location>
</feature>
<dbReference type="GO" id="GO:0008047">
    <property type="term" value="F:enzyme activator activity"/>
    <property type="evidence" value="ECO:0007669"/>
    <property type="project" value="InterPro"/>
</dbReference>
<dbReference type="InterPro" id="IPR010334">
    <property type="entry name" value="Dcp1"/>
</dbReference>
<evidence type="ECO:0000313" key="6">
    <source>
        <dbReference type="EMBL" id="PNR26183.1"/>
    </source>
</evidence>
<dbReference type="InterPro" id="IPR011993">
    <property type="entry name" value="PH-like_dom_sf"/>
</dbReference>
<sequence>MAQNGKPLPPQLDQNSTKELNLTVLQRTDRHVEDILTTAAHVTFYQFDTDANQWSRKDVEGSLFVVKRRTQPRFQFIVMNRRSTDNLVENLLGDFEYEVQSPYLLYRNAVQEINAIWFYNARECEDVANLFQRILHAFKPPPKPRLIPPSSDYVELEAVPTTVNLEGPLERGPIASSGMLEMQDEPLERFLNIVRISTPDITPTTASRPPINHSVQSRTTIPASPTFSAVSMSSIISPTTTALPLTSLAPLSLDTPDNPPTGRATLIKPSFFVPPPLSSGHSAPSAPLVPSTTSLQPSHGAPLLQPFPPPNPPLSLAPTMQHSVSITKDGVREALNRLVKNEHFIDMVYREMMNAHNF</sequence>
<dbReference type="PANTHER" id="PTHR16290:SF0">
    <property type="entry name" value="DECAPPING PROTEIN 1, ISOFORM A"/>
    <property type="match status" value="1"/>
</dbReference>
<dbReference type="GO" id="GO:0031087">
    <property type="term" value="P:deadenylation-independent decapping of nuclear-transcribed mRNA"/>
    <property type="evidence" value="ECO:0000318"/>
    <property type="project" value="GO_Central"/>
</dbReference>
<dbReference type="Pfam" id="PF06058">
    <property type="entry name" value="DCP1"/>
    <property type="match status" value="1"/>
</dbReference>
<evidence type="ECO:0000256" key="5">
    <source>
        <dbReference type="SAM" id="MobiDB-lite"/>
    </source>
</evidence>
<comment type="similarity">
    <text evidence="2">Belongs to the DCP1 family.</text>
</comment>
<comment type="subcellular location">
    <subcellularLocation>
        <location evidence="1">Cytoplasm</location>
    </subcellularLocation>
</comment>
<dbReference type="GO" id="GO:0003729">
    <property type="term" value="F:mRNA binding"/>
    <property type="evidence" value="ECO:0000318"/>
    <property type="project" value="GO_Central"/>
</dbReference>
<evidence type="ECO:0000313" key="7">
    <source>
        <dbReference type="EnsemblPlants" id="Pp3c27_1630V3.1"/>
    </source>
</evidence>
<dbReference type="GO" id="GO:0000290">
    <property type="term" value="P:deadenylation-dependent decapping of nuclear-transcribed mRNA"/>
    <property type="evidence" value="ECO:0000318"/>
    <property type="project" value="GO_Central"/>
</dbReference>
<reference evidence="6 8" key="2">
    <citation type="journal article" date="2018" name="Plant J.">
        <title>The Physcomitrella patens chromosome-scale assembly reveals moss genome structure and evolution.</title>
        <authorList>
            <person name="Lang D."/>
            <person name="Ullrich K.K."/>
            <person name="Murat F."/>
            <person name="Fuchs J."/>
            <person name="Jenkins J."/>
            <person name="Haas F.B."/>
            <person name="Piednoel M."/>
            <person name="Gundlach H."/>
            <person name="Van Bel M."/>
            <person name="Meyberg R."/>
            <person name="Vives C."/>
            <person name="Morata J."/>
            <person name="Symeonidi A."/>
            <person name="Hiss M."/>
            <person name="Muchero W."/>
            <person name="Kamisugi Y."/>
            <person name="Saleh O."/>
            <person name="Blanc G."/>
            <person name="Decker E.L."/>
            <person name="van Gessel N."/>
            <person name="Grimwood J."/>
            <person name="Hayes R.D."/>
            <person name="Graham S.W."/>
            <person name="Gunter L.E."/>
            <person name="McDaniel S.F."/>
            <person name="Hoernstein S.N.W."/>
            <person name="Larsson A."/>
            <person name="Li F.W."/>
            <person name="Perroud P.F."/>
            <person name="Phillips J."/>
            <person name="Ranjan P."/>
            <person name="Rokshar D.S."/>
            <person name="Rothfels C.J."/>
            <person name="Schneider L."/>
            <person name="Shu S."/>
            <person name="Stevenson D.W."/>
            <person name="Thummler F."/>
            <person name="Tillich M."/>
            <person name="Villarreal Aguilar J.C."/>
            <person name="Widiez T."/>
            <person name="Wong G.K."/>
            <person name="Wymore A."/>
            <person name="Zhang Y."/>
            <person name="Zimmer A.D."/>
            <person name="Quatrano R.S."/>
            <person name="Mayer K.F.X."/>
            <person name="Goodstein D."/>
            <person name="Casacuberta J.M."/>
            <person name="Vandepoele K."/>
            <person name="Reski R."/>
            <person name="Cuming A.C."/>
            <person name="Tuskan G.A."/>
            <person name="Maumus F."/>
            <person name="Salse J."/>
            <person name="Schmutz J."/>
            <person name="Rensing S.A."/>
        </authorList>
    </citation>
    <scope>NUCLEOTIDE SEQUENCE [LARGE SCALE GENOMIC DNA]</scope>
    <source>
        <strain evidence="7 8">cv. Gransden 2004</strain>
    </source>
</reference>
<keyword evidence="8" id="KW-1185">Reference proteome</keyword>
<dbReference type="SUPFAM" id="SSF50729">
    <property type="entry name" value="PH domain-like"/>
    <property type="match status" value="1"/>
</dbReference>
<dbReference type="PaxDb" id="3218-PP1S54_95V6.1"/>
<proteinExistence type="inferred from homology"/>
<dbReference type="EnsemblPlants" id="Pp3c27_1630V3.1">
    <property type="protein sequence ID" value="Pp3c27_1630V3.1"/>
    <property type="gene ID" value="Pp3c27_1630"/>
</dbReference>
<evidence type="ECO:0000313" key="8">
    <source>
        <dbReference type="Proteomes" id="UP000006727"/>
    </source>
</evidence>
<dbReference type="OrthoDB" id="440673at2759"/>
<feature type="region of interest" description="Disordered" evidence="5">
    <location>
        <begin position="278"/>
        <end position="315"/>
    </location>
</feature>
<dbReference type="Proteomes" id="UP000006727">
    <property type="component" value="Chromosome 27"/>
</dbReference>
<reference evidence="6 8" key="1">
    <citation type="journal article" date="2008" name="Science">
        <title>The Physcomitrella genome reveals evolutionary insights into the conquest of land by plants.</title>
        <authorList>
            <person name="Rensing S."/>
            <person name="Lang D."/>
            <person name="Zimmer A."/>
            <person name="Terry A."/>
            <person name="Salamov A."/>
            <person name="Shapiro H."/>
            <person name="Nishiyama T."/>
            <person name="Perroud P.-F."/>
            <person name="Lindquist E."/>
            <person name="Kamisugi Y."/>
            <person name="Tanahashi T."/>
            <person name="Sakakibara K."/>
            <person name="Fujita T."/>
            <person name="Oishi K."/>
            <person name="Shin-I T."/>
            <person name="Kuroki Y."/>
            <person name="Toyoda A."/>
            <person name="Suzuki Y."/>
            <person name="Hashimoto A."/>
            <person name="Yamaguchi K."/>
            <person name="Sugano A."/>
            <person name="Kohara Y."/>
            <person name="Fujiyama A."/>
            <person name="Anterola A."/>
            <person name="Aoki S."/>
            <person name="Ashton N."/>
            <person name="Barbazuk W.B."/>
            <person name="Barker E."/>
            <person name="Bennetzen J."/>
            <person name="Bezanilla M."/>
            <person name="Blankenship R."/>
            <person name="Cho S.H."/>
            <person name="Dutcher S."/>
            <person name="Estelle M."/>
            <person name="Fawcett J.A."/>
            <person name="Gundlach H."/>
            <person name="Hanada K."/>
            <person name="Heyl A."/>
            <person name="Hicks K.A."/>
            <person name="Hugh J."/>
            <person name="Lohr M."/>
            <person name="Mayer K."/>
            <person name="Melkozernov A."/>
            <person name="Murata T."/>
            <person name="Nelson D."/>
            <person name="Pils B."/>
            <person name="Prigge M."/>
            <person name="Reiss B."/>
            <person name="Renner T."/>
            <person name="Rombauts S."/>
            <person name="Rushton P."/>
            <person name="Sanderfoot A."/>
            <person name="Schween G."/>
            <person name="Shiu S.-H."/>
            <person name="Stueber K."/>
            <person name="Theodoulou F.L."/>
            <person name="Tu H."/>
            <person name="Van de Peer Y."/>
            <person name="Verrier P.J."/>
            <person name="Waters E."/>
            <person name="Wood A."/>
            <person name="Yang L."/>
            <person name="Cove D."/>
            <person name="Cuming A."/>
            <person name="Hasebe M."/>
            <person name="Lucas S."/>
            <person name="Mishler D.B."/>
            <person name="Reski R."/>
            <person name="Grigoriev I."/>
            <person name="Quatrano R.S."/>
            <person name="Boore J.L."/>
        </authorList>
    </citation>
    <scope>NUCLEOTIDE SEQUENCE [LARGE SCALE GENOMIC DNA]</scope>
    <source>
        <strain evidence="7 8">cv. Gransden 2004</strain>
    </source>
</reference>
<dbReference type="Gene3D" id="2.30.29.30">
    <property type="entry name" value="Pleckstrin-homology domain (PH domain)/Phosphotyrosine-binding domain (PTB)"/>
    <property type="match status" value="1"/>
</dbReference>
<dbReference type="Gramene" id="Pp3c27_1630V3.2">
    <property type="protein sequence ID" value="Pp3c27_1630V3.2"/>
    <property type="gene ID" value="Pp3c27_1630"/>
</dbReference>
<evidence type="ECO:0000256" key="1">
    <source>
        <dbReference type="ARBA" id="ARBA00004496"/>
    </source>
</evidence>
<accession>A0A2K1IA77</accession>
<dbReference type="GO" id="GO:0006397">
    <property type="term" value="P:mRNA processing"/>
    <property type="evidence" value="ECO:0007669"/>
    <property type="project" value="UniProtKB-KW"/>
</dbReference>
<organism evidence="6">
    <name type="scientific">Physcomitrium patens</name>
    <name type="common">Spreading-leaved earth moss</name>
    <name type="synonym">Physcomitrella patens</name>
    <dbReference type="NCBI Taxonomy" id="3218"/>
    <lineage>
        <taxon>Eukaryota</taxon>
        <taxon>Viridiplantae</taxon>
        <taxon>Streptophyta</taxon>
        <taxon>Embryophyta</taxon>
        <taxon>Bryophyta</taxon>
        <taxon>Bryophytina</taxon>
        <taxon>Bryopsida</taxon>
        <taxon>Funariidae</taxon>
        <taxon>Funariales</taxon>
        <taxon>Funariaceae</taxon>
        <taxon>Physcomitrium</taxon>
    </lineage>
</organism>